<keyword evidence="12" id="KW-1185">Reference proteome</keyword>
<evidence type="ECO:0000256" key="9">
    <source>
        <dbReference type="ARBA" id="ARBA00023136"/>
    </source>
</evidence>
<dbReference type="GO" id="GO:0006890">
    <property type="term" value="P:retrograde vesicle-mediated transport, Golgi to endoplasmic reticulum"/>
    <property type="evidence" value="ECO:0007669"/>
    <property type="project" value="InterPro"/>
</dbReference>
<dbReference type="OrthoDB" id="310217at2759"/>
<evidence type="ECO:0000256" key="2">
    <source>
        <dbReference type="ARBA" id="ARBA00004347"/>
    </source>
</evidence>
<keyword evidence="9" id="KW-0472">Membrane</keyword>
<dbReference type="GO" id="GO:0005198">
    <property type="term" value="F:structural molecule activity"/>
    <property type="evidence" value="ECO:0007669"/>
    <property type="project" value="InterPro"/>
</dbReference>
<dbReference type="EMBL" id="JAEUBE010000084">
    <property type="protein sequence ID" value="KAH3671027.1"/>
    <property type="molecule type" value="Genomic_DNA"/>
</dbReference>
<sequence>MDPYSDSGELYQLRQQFFAAQYGELAKTNLEDLIFSNDENKYRAIQLQIRSLLALGKFDAAKAEIAKVSAEAPFDEEFKALEAYTGFLEGGKTKSESFEAIISANAENELVNLLGGLYYVSLDELDTAISLLSSSEGFENISLLVYVHLLLNKTKDAAKILSNFSQISQDNQVFTLSQSWYDLIGYEEPLKSAYYFYDEFSSNENTVSVKNLLCLFISNLKLLHFPESQDILNKIEEQGDEGVAQWKADLLINRISFEILQGNDYTELVSELKKLDPSSSYLADLKEKDQLFDSIVENSSSGISSSVIFLGFFTVSDALTFGILISSIPRWNLALMASSLTSGNDGSLMTLSNEPNRCSETRTMFELLTVASSERYLLVTSPLTTSSDEVGWNSMSTNSLDTPGRAKATILVFGFASLRICPIGSAGGFGVCSGSDLAAGSAGSAGRVTMAGNSCATGLACFLAKYGPNRSSSLYWVSPSSAGSSSSSSYSWYCS</sequence>
<evidence type="ECO:0000256" key="1">
    <source>
        <dbReference type="ARBA" id="ARBA00004255"/>
    </source>
</evidence>
<keyword evidence="8" id="KW-0333">Golgi apparatus</keyword>
<keyword evidence="6" id="KW-0931">ER-Golgi transport</keyword>
<dbReference type="GO" id="GO:0015031">
    <property type="term" value="P:protein transport"/>
    <property type="evidence" value="ECO:0007669"/>
    <property type="project" value="UniProtKB-KW"/>
</dbReference>
<dbReference type="PANTHER" id="PTHR10805:SF0">
    <property type="entry name" value="COATOMER SUBUNIT EPSILON"/>
    <property type="match status" value="1"/>
</dbReference>
<dbReference type="Pfam" id="PF04733">
    <property type="entry name" value="Coatomer_E"/>
    <property type="match status" value="1"/>
</dbReference>
<organism evidence="11 12">
    <name type="scientific">Ogataea philodendri</name>
    <dbReference type="NCBI Taxonomy" id="1378263"/>
    <lineage>
        <taxon>Eukaryota</taxon>
        <taxon>Fungi</taxon>
        <taxon>Dikarya</taxon>
        <taxon>Ascomycota</taxon>
        <taxon>Saccharomycotina</taxon>
        <taxon>Pichiomycetes</taxon>
        <taxon>Pichiales</taxon>
        <taxon>Pichiaceae</taxon>
        <taxon>Ogataea</taxon>
    </lineage>
</organism>
<keyword evidence="10" id="KW-0968">Cytoplasmic vesicle</keyword>
<evidence type="ECO:0000256" key="10">
    <source>
        <dbReference type="ARBA" id="ARBA00023329"/>
    </source>
</evidence>
<dbReference type="GeneID" id="70232706"/>
<dbReference type="RefSeq" id="XP_046064395.1">
    <property type="nucleotide sequence ID" value="XM_046208782.1"/>
</dbReference>
<dbReference type="Gene3D" id="1.25.40.10">
    <property type="entry name" value="Tetratricopeptide repeat domain"/>
    <property type="match status" value="1"/>
</dbReference>
<protein>
    <recommendedName>
        <fullName evidence="13">Coatomer subunit epsilon</fullName>
    </recommendedName>
</protein>
<dbReference type="PANTHER" id="PTHR10805">
    <property type="entry name" value="COATOMER SUBUNIT EPSILON"/>
    <property type="match status" value="1"/>
</dbReference>
<dbReference type="GO" id="GO:0000139">
    <property type="term" value="C:Golgi membrane"/>
    <property type="evidence" value="ECO:0007669"/>
    <property type="project" value="UniProtKB-SubCell"/>
</dbReference>
<dbReference type="InterPro" id="IPR006822">
    <property type="entry name" value="Coatomer_esu"/>
</dbReference>
<evidence type="ECO:0000256" key="5">
    <source>
        <dbReference type="ARBA" id="ARBA00022490"/>
    </source>
</evidence>
<reference evidence="11" key="2">
    <citation type="submission" date="2021-01" db="EMBL/GenBank/DDBJ databases">
        <authorList>
            <person name="Schikora-Tamarit M.A."/>
        </authorList>
    </citation>
    <scope>NUCLEOTIDE SEQUENCE</scope>
    <source>
        <strain evidence="11">CBS6075</strain>
    </source>
</reference>
<proteinExistence type="inferred from homology"/>
<keyword evidence="4" id="KW-0813">Transport</keyword>
<dbReference type="InterPro" id="IPR011990">
    <property type="entry name" value="TPR-like_helical_dom_sf"/>
</dbReference>
<evidence type="ECO:0000313" key="12">
    <source>
        <dbReference type="Proteomes" id="UP000769157"/>
    </source>
</evidence>
<comment type="subcellular location">
    <subcellularLocation>
        <location evidence="2">Cytoplasmic vesicle</location>
        <location evidence="2">COPI-coated vesicle membrane</location>
        <topology evidence="2">Peripheral membrane protein</topology>
        <orientation evidence="2">Cytoplasmic side</orientation>
    </subcellularLocation>
    <subcellularLocation>
        <location evidence="1">Golgi apparatus membrane</location>
        <topology evidence="1">Peripheral membrane protein</topology>
        <orientation evidence="1">Cytoplasmic side</orientation>
    </subcellularLocation>
</comment>
<evidence type="ECO:0008006" key="13">
    <source>
        <dbReference type="Google" id="ProtNLM"/>
    </source>
</evidence>
<reference evidence="11" key="1">
    <citation type="journal article" date="2021" name="Open Biol.">
        <title>Shared evolutionary footprints suggest mitochondrial oxidative damage underlies multiple complex I losses in fungi.</title>
        <authorList>
            <person name="Schikora-Tamarit M.A."/>
            <person name="Marcet-Houben M."/>
            <person name="Nosek J."/>
            <person name="Gabaldon T."/>
        </authorList>
    </citation>
    <scope>NUCLEOTIDE SEQUENCE</scope>
    <source>
        <strain evidence="11">CBS6075</strain>
    </source>
</reference>
<dbReference type="Proteomes" id="UP000769157">
    <property type="component" value="Unassembled WGS sequence"/>
</dbReference>
<dbReference type="AlphaFoldDB" id="A0A9P8PFD3"/>
<evidence type="ECO:0000256" key="8">
    <source>
        <dbReference type="ARBA" id="ARBA00023034"/>
    </source>
</evidence>
<evidence type="ECO:0000256" key="3">
    <source>
        <dbReference type="ARBA" id="ARBA00008827"/>
    </source>
</evidence>
<dbReference type="GO" id="GO:0006888">
    <property type="term" value="P:endoplasmic reticulum to Golgi vesicle-mediated transport"/>
    <property type="evidence" value="ECO:0007669"/>
    <property type="project" value="TreeGrafter"/>
</dbReference>
<dbReference type="GO" id="GO:0030126">
    <property type="term" value="C:COPI vesicle coat"/>
    <property type="evidence" value="ECO:0007669"/>
    <property type="project" value="TreeGrafter"/>
</dbReference>
<keyword evidence="5" id="KW-0963">Cytoplasm</keyword>
<evidence type="ECO:0000313" key="11">
    <source>
        <dbReference type="EMBL" id="KAH3671027.1"/>
    </source>
</evidence>
<dbReference type="GO" id="GO:0006891">
    <property type="term" value="P:intra-Golgi vesicle-mediated transport"/>
    <property type="evidence" value="ECO:0007669"/>
    <property type="project" value="TreeGrafter"/>
</dbReference>
<evidence type="ECO:0000256" key="6">
    <source>
        <dbReference type="ARBA" id="ARBA00022892"/>
    </source>
</evidence>
<gene>
    <name evidence="11" type="ORF">OGAPHI_000738</name>
</gene>
<accession>A0A9P8PFD3</accession>
<comment type="caution">
    <text evidence="11">The sequence shown here is derived from an EMBL/GenBank/DDBJ whole genome shotgun (WGS) entry which is preliminary data.</text>
</comment>
<evidence type="ECO:0000256" key="4">
    <source>
        <dbReference type="ARBA" id="ARBA00022448"/>
    </source>
</evidence>
<evidence type="ECO:0000256" key="7">
    <source>
        <dbReference type="ARBA" id="ARBA00022927"/>
    </source>
</evidence>
<keyword evidence="7" id="KW-0653">Protein transport</keyword>
<name>A0A9P8PFD3_9ASCO</name>
<comment type="similarity">
    <text evidence="3">Belongs to the COPE family.</text>
</comment>